<comment type="caution">
    <text evidence="9">The sequence shown here is derived from an EMBL/GenBank/DDBJ whole genome shotgun (WGS) entry which is preliminary data.</text>
</comment>
<keyword evidence="6" id="KW-0342">GTP-binding</keyword>
<reference evidence="9 10" key="1">
    <citation type="submission" date="2016-03" db="EMBL/GenBank/DDBJ databases">
        <title>EvidentialGene: Evidence-directed Construction of Genes on Genomes.</title>
        <authorList>
            <person name="Gilbert D.G."/>
            <person name="Choi J.-H."/>
            <person name="Mockaitis K."/>
            <person name="Colbourne J."/>
            <person name="Pfrender M."/>
        </authorList>
    </citation>
    <scope>NUCLEOTIDE SEQUENCE [LARGE SCALE GENOMIC DNA]</scope>
    <source>
        <strain evidence="9 10">Xinb3</strain>
        <tissue evidence="9">Complete organism</tissue>
    </source>
</reference>
<dbReference type="InterPro" id="IPR023179">
    <property type="entry name" value="GTP-bd_ortho_bundle_sf"/>
</dbReference>
<evidence type="ECO:0000256" key="7">
    <source>
        <dbReference type="ARBA" id="ARBA00023136"/>
    </source>
</evidence>
<sequence>MKNPVRWQAILPEIKQKFREQFVFPEKKATQWFPGHMNRGMKQMEAKLKSVDCVLEVHDARIPFSGRNPNLTRSFVAAKPYILVLNKSDLIPLEYQPAILSTLKARENIQHVVFTNSKQDTCPGLREVTRKATQLITESERYNRHDVVGYNLMAFGVPNVGKSSLINALRGVHMRKRGSLQVAPEAGLTKNVHERIRVCNSPAVYLFDTPGIMNPKISSMDIGMRLASCASFKDHLVGEEVVVDYLLYWLNKNDEFGYVSSLGLEAPNDNTMEVLFHIAVQRNLRKKIRQVEGTYKEYPDFKSAAQIFLMLFRSTQFGKILLDKDLIDRPSLHSNALTDLCA</sequence>
<evidence type="ECO:0000256" key="4">
    <source>
        <dbReference type="ARBA" id="ARBA00022946"/>
    </source>
</evidence>
<gene>
    <name evidence="9" type="ORF">APZ42_016810</name>
</gene>
<evidence type="ECO:0000256" key="3">
    <source>
        <dbReference type="ARBA" id="ARBA00022792"/>
    </source>
</evidence>
<keyword evidence="2" id="KW-0547">Nucleotide-binding</keyword>
<accession>A0A0P5ZNI1</accession>
<dbReference type="OrthoDB" id="269151at2759"/>
<dbReference type="AlphaFoldDB" id="A0A0P5ZNI1"/>
<dbReference type="Proteomes" id="UP000076858">
    <property type="component" value="Unassembled WGS sequence"/>
</dbReference>
<proteinExistence type="predicted"/>
<keyword evidence="4" id="KW-0809">Transit peptide</keyword>
<dbReference type="GO" id="GO:0003924">
    <property type="term" value="F:GTPase activity"/>
    <property type="evidence" value="ECO:0007669"/>
    <property type="project" value="TreeGrafter"/>
</dbReference>
<keyword evidence="10" id="KW-1185">Reference proteome</keyword>
<dbReference type="PANTHER" id="PTHR45782:SF4">
    <property type="entry name" value="MITOCHONDRIAL RIBOSOME-ASSOCIATED GTPASE 1"/>
    <property type="match status" value="1"/>
</dbReference>
<protein>
    <submittedName>
        <fullName evidence="9">Mitochondrial ribosome-associated GTPase 1</fullName>
    </submittedName>
</protein>
<dbReference type="Gene3D" id="1.10.1580.10">
    <property type="match status" value="1"/>
</dbReference>
<dbReference type="Pfam" id="PF01926">
    <property type="entry name" value="MMR_HSR1"/>
    <property type="match status" value="1"/>
</dbReference>
<dbReference type="PANTHER" id="PTHR45782">
    <property type="entry name" value="MITOCHONDRIAL RIBOSOME-ASSOCIATED GTPASE 1"/>
    <property type="match status" value="1"/>
</dbReference>
<evidence type="ECO:0000256" key="5">
    <source>
        <dbReference type="ARBA" id="ARBA00023128"/>
    </source>
</evidence>
<comment type="subcellular location">
    <subcellularLocation>
        <location evidence="1">Mitochondrion inner membrane</location>
        <topology evidence="1">Peripheral membrane protein</topology>
        <orientation evidence="1">Matrix side</orientation>
    </subcellularLocation>
</comment>
<keyword evidence="3" id="KW-0999">Mitochondrion inner membrane</keyword>
<evidence type="ECO:0000313" key="9">
    <source>
        <dbReference type="EMBL" id="KZS17218.1"/>
    </source>
</evidence>
<dbReference type="GO" id="GO:0005743">
    <property type="term" value="C:mitochondrial inner membrane"/>
    <property type="evidence" value="ECO:0007669"/>
    <property type="project" value="UniProtKB-SubCell"/>
</dbReference>
<evidence type="ECO:0000313" key="10">
    <source>
        <dbReference type="Proteomes" id="UP000076858"/>
    </source>
</evidence>
<dbReference type="SUPFAM" id="SSF52540">
    <property type="entry name" value="P-loop containing nucleoside triphosphate hydrolases"/>
    <property type="match status" value="1"/>
</dbReference>
<keyword evidence="5" id="KW-0496">Mitochondrion</keyword>
<organism evidence="9 10">
    <name type="scientific">Daphnia magna</name>
    <dbReference type="NCBI Taxonomy" id="35525"/>
    <lineage>
        <taxon>Eukaryota</taxon>
        <taxon>Metazoa</taxon>
        <taxon>Ecdysozoa</taxon>
        <taxon>Arthropoda</taxon>
        <taxon>Crustacea</taxon>
        <taxon>Branchiopoda</taxon>
        <taxon>Diplostraca</taxon>
        <taxon>Cladocera</taxon>
        <taxon>Anomopoda</taxon>
        <taxon>Daphniidae</taxon>
        <taxon>Daphnia</taxon>
    </lineage>
</organism>
<dbReference type="GO" id="GO:0005525">
    <property type="term" value="F:GTP binding"/>
    <property type="evidence" value="ECO:0007669"/>
    <property type="project" value="UniProtKB-KW"/>
</dbReference>
<dbReference type="GO" id="GO:0032543">
    <property type="term" value="P:mitochondrial translation"/>
    <property type="evidence" value="ECO:0007669"/>
    <property type="project" value="TreeGrafter"/>
</dbReference>
<dbReference type="Gene3D" id="3.40.50.300">
    <property type="entry name" value="P-loop containing nucleotide triphosphate hydrolases"/>
    <property type="match status" value="1"/>
</dbReference>
<dbReference type="STRING" id="35525.A0A0P5ZNI1"/>
<comment type="function">
    <text evidence="8">Plays a role in the regulation of the mitochondrial ribosome assembly and of translational activity. Displays mitochondrial GTPase activity.</text>
</comment>
<evidence type="ECO:0000256" key="1">
    <source>
        <dbReference type="ARBA" id="ARBA00004443"/>
    </source>
</evidence>
<dbReference type="EMBL" id="LRGB01000642">
    <property type="protein sequence ID" value="KZS17218.1"/>
    <property type="molecule type" value="Genomic_DNA"/>
</dbReference>
<dbReference type="InterPro" id="IPR006073">
    <property type="entry name" value="GTP-bd"/>
</dbReference>
<evidence type="ECO:0000256" key="6">
    <source>
        <dbReference type="ARBA" id="ARBA00023134"/>
    </source>
</evidence>
<name>A0A0P5ZNI1_9CRUS</name>
<dbReference type="InterPro" id="IPR027417">
    <property type="entry name" value="P-loop_NTPase"/>
</dbReference>
<dbReference type="PIRSF" id="PIRSF006230">
    <property type="entry name" value="MG442"/>
    <property type="match status" value="1"/>
</dbReference>
<dbReference type="CDD" id="cd01856">
    <property type="entry name" value="YlqF"/>
    <property type="match status" value="1"/>
</dbReference>
<evidence type="ECO:0000256" key="2">
    <source>
        <dbReference type="ARBA" id="ARBA00022741"/>
    </source>
</evidence>
<dbReference type="InterPro" id="IPR016478">
    <property type="entry name" value="GTPase_MTG1"/>
</dbReference>
<keyword evidence="7" id="KW-0472">Membrane</keyword>
<evidence type="ECO:0000256" key="8">
    <source>
        <dbReference type="ARBA" id="ARBA00045284"/>
    </source>
</evidence>
<dbReference type="FunFam" id="3.40.50.300:FF:000876">
    <property type="entry name" value="Mitochondrial GTPase 1"/>
    <property type="match status" value="1"/>
</dbReference>
<dbReference type="FunFam" id="1.10.1580.10:FF:000004">
    <property type="entry name" value="Mitochondrial GTPase 1"/>
    <property type="match status" value="1"/>
</dbReference>